<sequence length="15" mass="1761">MAAQRQREDNTQVTL</sequence>
<proteinExistence type="predicted"/>
<evidence type="ECO:0000313" key="1">
    <source>
        <dbReference type="EMBL" id="JAI02653.1"/>
    </source>
</evidence>
<organism evidence="1">
    <name type="scientific">Anguilla anguilla</name>
    <name type="common">European freshwater eel</name>
    <name type="synonym">Muraena anguilla</name>
    <dbReference type="NCBI Taxonomy" id="7936"/>
    <lineage>
        <taxon>Eukaryota</taxon>
        <taxon>Metazoa</taxon>
        <taxon>Chordata</taxon>
        <taxon>Craniata</taxon>
        <taxon>Vertebrata</taxon>
        <taxon>Euteleostomi</taxon>
        <taxon>Actinopterygii</taxon>
        <taxon>Neopterygii</taxon>
        <taxon>Teleostei</taxon>
        <taxon>Anguilliformes</taxon>
        <taxon>Anguillidae</taxon>
        <taxon>Anguilla</taxon>
    </lineage>
</organism>
<protein>
    <submittedName>
        <fullName evidence="1">Uncharacterized protein</fullName>
    </submittedName>
</protein>
<reference evidence="1" key="1">
    <citation type="submission" date="2014-11" db="EMBL/GenBank/DDBJ databases">
        <authorList>
            <person name="Amaro Gonzalez C."/>
        </authorList>
    </citation>
    <scope>NUCLEOTIDE SEQUENCE</scope>
</reference>
<name>A0A0E9XIU2_ANGAN</name>
<dbReference type="EMBL" id="GBXM01005925">
    <property type="protein sequence ID" value="JAI02653.1"/>
    <property type="molecule type" value="Transcribed_RNA"/>
</dbReference>
<accession>A0A0E9XIU2</accession>
<reference evidence="1" key="2">
    <citation type="journal article" date="2015" name="Fish Shellfish Immunol.">
        <title>Early steps in the European eel (Anguilla anguilla)-Vibrio vulnificus interaction in the gills: Role of the RtxA13 toxin.</title>
        <authorList>
            <person name="Callol A."/>
            <person name="Pajuelo D."/>
            <person name="Ebbesson L."/>
            <person name="Teles M."/>
            <person name="MacKenzie S."/>
            <person name="Amaro C."/>
        </authorList>
    </citation>
    <scope>NUCLEOTIDE SEQUENCE</scope>
</reference>